<sequence>MDIGKIIRDNLIDYALKERDFAYAQDVLACDFAVDAPEHEDNRFHFEVVAIEEIDRLAADGCALVFDGLELAGEDDAYYLGFIDDENTGLGLLVPAKEYTEYSRTAKRRVMNRRKLHELCAYSKQCGLNKW</sequence>
<protein>
    <submittedName>
        <fullName evidence="1">Uncharacterized protein</fullName>
    </submittedName>
</protein>
<name>A0A1Y0IQ37_9BACL</name>
<evidence type="ECO:0000313" key="1">
    <source>
        <dbReference type="EMBL" id="ARU62159.1"/>
    </source>
</evidence>
<dbReference type="EMBL" id="CP021434">
    <property type="protein sequence ID" value="ARU62159.1"/>
    <property type="molecule type" value="Genomic_DNA"/>
</dbReference>
<evidence type="ECO:0000313" key="2">
    <source>
        <dbReference type="Proteomes" id="UP000195437"/>
    </source>
</evidence>
<dbReference type="OrthoDB" id="9829068at2"/>
<reference evidence="2" key="1">
    <citation type="submission" date="2017-05" db="EMBL/GenBank/DDBJ databases">
        <authorList>
            <person name="Sung H."/>
        </authorList>
    </citation>
    <scope>NUCLEOTIDE SEQUENCE [LARGE SCALE GENOMIC DNA]</scope>
    <source>
        <strain evidence="2">AR23208</strain>
    </source>
</reference>
<accession>A0A1Y0IQ37</accession>
<keyword evidence="2" id="KW-1185">Reference proteome</keyword>
<proteinExistence type="predicted"/>
<organism evidence="1 2">
    <name type="scientific">Tumebacillus avium</name>
    <dbReference type="NCBI Taxonomy" id="1903704"/>
    <lineage>
        <taxon>Bacteria</taxon>
        <taxon>Bacillati</taxon>
        <taxon>Bacillota</taxon>
        <taxon>Bacilli</taxon>
        <taxon>Bacillales</taxon>
        <taxon>Alicyclobacillaceae</taxon>
        <taxon>Tumebacillus</taxon>
    </lineage>
</organism>
<dbReference type="AlphaFoldDB" id="A0A1Y0IQ37"/>
<dbReference type="Proteomes" id="UP000195437">
    <property type="component" value="Chromosome"/>
</dbReference>
<dbReference type="RefSeq" id="WP_087457521.1">
    <property type="nucleotide sequence ID" value="NZ_CP021434.1"/>
</dbReference>
<gene>
    <name evidence="1" type="ORF">CBW65_14975</name>
</gene>
<dbReference type="KEGG" id="tum:CBW65_14975"/>